<comment type="caution">
    <text evidence="1">The sequence shown here is derived from an EMBL/GenBank/DDBJ whole genome shotgun (WGS) entry which is preliminary data.</text>
</comment>
<evidence type="ECO:0000313" key="2">
    <source>
        <dbReference type="Proteomes" id="UP001066276"/>
    </source>
</evidence>
<name>A0AAV7VYB3_PLEWA</name>
<reference evidence="1" key="1">
    <citation type="journal article" date="2022" name="bioRxiv">
        <title>Sequencing and chromosome-scale assembly of the giantPleurodeles waltlgenome.</title>
        <authorList>
            <person name="Brown T."/>
            <person name="Elewa A."/>
            <person name="Iarovenko S."/>
            <person name="Subramanian E."/>
            <person name="Araus A.J."/>
            <person name="Petzold A."/>
            <person name="Susuki M."/>
            <person name="Suzuki K.-i.T."/>
            <person name="Hayashi T."/>
            <person name="Toyoda A."/>
            <person name="Oliveira C."/>
            <person name="Osipova E."/>
            <person name="Leigh N.D."/>
            <person name="Simon A."/>
            <person name="Yun M.H."/>
        </authorList>
    </citation>
    <scope>NUCLEOTIDE SEQUENCE</scope>
    <source>
        <strain evidence="1">20211129_DDA</strain>
        <tissue evidence="1">Liver</tissue>
    </source>
</reference>
<gene>
    <name evidence="1" type="ORF">NDU88_000404</name>
</gene>
<protein>
    <submittedName>
        <fullName evidence="1">Uncharacterized protein</fullName>
    </submittedName>
</protein>
<dbReference type="Proteomes" id="UP001066276">
    <property type="component" value="Chromosome 1_2"/>
</dbReference>
<organism evidence="1 2">
    <name type="scientific">Pleurodeles waltl</name>
    <name type="common">Iberian ribbed newt</name>
    <dbReference type="NCBI Taxonomy" id="8319"/>
    <lineage>
        <taxon>Eukaryota</taxon>
        <taxon>Metazoa</taxon>
        <taxon>Chordata</taxon>
        <taxon>Craniata</taxon>
        <taxon>Vertebrata</taxon>
        <taxon>Euteleostomi</taxon>
        <taxon>Amphibia</taxon>
        <taxon>Batrachia</taxon>
        <taxon>Caudata</taxon>
        <taxon>Salamandroidea</taxon>
        <taxon>Salamandridae</taxon>
        <taxon>Pleurodelinae</taxon>
        <taxon>Pleurodeles</taxon>
    </lineage>
</organism>
<keyword evidence="2" id="KW-1185">Reference proteome</keyword>
<proteinExistence type="predicted"/>
<dbReference type="AlphaFoldDB" id="A0AAV7VYB3"/>
<accession>A0AAV7VYB3</accession>
<evidence type="ECO:0000313" key="1">
    <source>
        <dbReference type="EMBL" id="KAJ1204969.1"/>
    </source>
</evidence>
<dbReference type="EMBL" id="JANPWB010000002">
    <property type="protein sequence ID" value="KAJ1204969.1"/>
    <property type="molecule type" value="Genomic_DNA"/>
</dbReference>
<sequence length="95" mass="10243">MPRLGPEDIGLHSPVIFAAGSRRHRCCFTCAQRHIKLDLAPCHAGRLDSGRGTQDHTPSDLCGRKLSSSLLHLCLEEHKIGLAPAKARLRPSAAG</sequence>